<name>A0A8T0QB11_PANVG</name>
<gene>
    <name evidence="3" type="ORF">PVAP13_7NG358300</name>
</gene>
<feature type="region of interest" description="Disordered" evidence="1">
    <location>
        <begin position="358"/>
        <end position="381"/>
    </location>
</feature>
<feature type="compositionally biased region" description="Basic and acidic residues" evidence="1">
    <location>
        <begin position="359"/>
        <end position="368"/>
    </location>
</feature>
<sequence>MAPPWVLLDRHVKFVDGGIFAGGAGKAAAAIGGSIREPSVEEDVAAMEPHPAVADPPEATRLSMLRGIPAHPMQSVHDGMISSTDRGLVVLYTGRYRPGNGDHLRTGYYLCLGNSAAILRCGGEEEGAYVLAELLCGPTFFFHIDLAFALGGSRVCWADLLAGVLICDLFAPQGPEFSFVPLPQGRSLHTPDNVRLGRKVQEFRSMGIVRGVLTFVALVGYTEVSLSKSSDVVLETWALSLDLREWRKGPAVRVGDLWASESFSKMGLPRGRPPMFPALSMDEYGIVYAFLNDIEYVDTADYYGQIIGRQLVLNAHYVVRLDLVQNRVLYSKKSPTNSLAQLAPSLLASDFSAYLHGSKSKDRQRGEEASNAGATMKRIKY</sequence>
<proteinExistence type="predicted"/>
<evidence type="ECO:0000313" key="3">
    <source>
        <dbReference type="EMBL" id="KAG2567474.1"/>
    </source>
</evidence>
<evidence type="ECO:0000259" key="2">
    <source>
        <dbReference type="Pfam" id="PF07762"/>
    </source>
</evidence>
<feature type="domain" description="DUF1618" evidence="2">
    <location>
        <begin position="157"/>
        <end position="288"/>
    </location>
</feature>
<dbReference type="PANTHER" id="PTHR33086:SF62">
    <property type="entry name" value="OS01G0182100 PROTEIN"/>
    <property type="match status" value="1"/>
</dbReference>
<organism evidence="3 4">
    <name type="scientific">Panicum virgatum</name>
    <name type="common">Blackwell switchgrass</name>
    <dbReference type="NCBI Taxonomy" id="38727"/>
    <lineage>
        <taxon>Eukaryota</taxon>
        <taxon>Viridiplantae</taxon>
        <taxon>Streptophyta</taxon>
        <taxon>Embryophyta</taxon>
        <taxon>Tracheophyta</taxon>
        <taxon>Spermatophyta</taxon>
        <taxon>Magnoliopsida</taxon>
        <taxon>Liliopsida</taxon>
        <taxon>Poales</taxon>
        <taxon>Poaceae</taxon>
        <taxon>PACMAD clade</taxon>
        <taxon>Panicoideae</taxon>
        <taxon>Panicodae</taxon>
        <taxon>Paniceae</taxon>
        <taxon>Panicinae</taxon>
        <taxon>Panicum</taxon>
        <taxon>Panicum sect. Hiantes</taxon>
    </lineage>
</organism>
<dbReference type="EMBL" id="CM029050">
    <property type="protein sequence ID" value="KAG2567474.1"/>
    <property type="molecule type" value="Genomic_DNA"/>
</dbReference>
<dbReference type="Proteomes" id="UP000823388">
    <property type="component" value="Chromosome 7N"/>
</dbReference>
<reference evidence="3" key="1">
    <citation type="submission" date="2020-05" db="EMBL/GenBank/DDBJ databases">
        <title>WGS assembly of Panicum virgatum.</title>
        <authorList>
            <person name="Lovell J.T."/>
            <person name="Jenkins J."/>
            <person name="Shu S."/>
            <person name="Juenger T.E."/>
            <person name="Schmutz J."/>
        </authorList>
    </citation>
    <scope>NUCLEOTIDE SEQUENCE</scope>
    <source>
        <strain evidence="3">AP13</strain>
    </source>
</reference>
<dbReference type="AlphaFoldDB" id="A0A8T0QB11"/>
<dbReference type="PANTHER" id="PTHR33086">
    <property type="entry name" value="OS05G0468200 PROTEIN-RELATED"/>
    <property type="match status" value="1"/>
</dbReference>
<evidence type="ECO:0000256" key="1">
    <source>
        <dbReference type="SAM" id="MobiDB-lite"/>
    </source>
</evidence>
<accession>A0A8T0QB11</accession>
<keyword evidence="4" id="KW-1185">Reference proteome</keyword>
<dbReference type="Pfam" id="PF07762">
    <property type="entry name" value="DUF1618"/>
    <property type="match status" value="1"/>
</dbReference>
<protein>
    <recommendedName>
        <fullName evidence="2">DUF1618 domain-containing protein</fullName>
    </recommendedName>
</protein>
<dbReference type="InterPro" id="IPR011676">
    <property type="entry name" value="DUF1618"/>
</dbReference>
<evidence type="ECO:0000313" key="4">
    <source>
        <dbReference type="Proteomes" id="UP000823388"/>
    </source>
</evidence>
<comment type="caution">
    <text evidence="3">The sequence shown here is derived from an EMBL/GenBank/DDBJ whole genome shotgun (WGS) entry which is preliminary data.</text>
</comment>